<dbReference type="Gene3D" id="2.130.10.10">
    <property type="entry name" value="YVTN repeat-like/Quinoprotein amine dehydrogenase"/>
    <property type="match status" value="3"/>
</dbReference>
<reference evidence="2 3" key="1">
    <citation type="submission" date="2016-11" db="EMBL/GenBank/DDBJ databases">
        <title>Draft Genome Sequences of Nine Cyanobacterial Strains from Diverse Habitats.</title>
        <authorList>
            <person name="Zhu T."/>
            <person name="Hou S."/>
            <person name="Lu X."/>
            <person name="Hess W.R."/>
        </authorList>
    </citation>
    <scope>NUCLEOTIDE SEQUENCE [LARGE SCALE GENOMIC DNA]</scope>
    <source>
        <strain evidence="2 3">IAM M-71</strain>
    </source>
</reference>
<sequence>MSQPDSKNHGMKWMWIAMVVCCAVPIAASLLLGGGLGVWLGRGSQQPTRNQLTSQSTPEQKPQQTAINASLEPAVNWRTDNHVHGLTVNPDNPQVMYVATHNGLLKRSETEEWFWMEPEKERADYMGFTAHPTDSNRFYASGHPHTGGNLGFQITENQGQDWKQISMPGVDFHAMAIAPSDPNIFYGWPASGAKGFHASKDGGKTWAKPRMVGLGGEPFSLAVDPRNPDHVFATTGAGLYESTNGGDNWALVPNTQNAPVVGLALLKAGDNTVMYGYRLLKSSPRVYRSADGGKTWEQWGTGTKGTILYIAIAPSNPQILYAVNNNNAVFQSQDSGATWKELN</sequence>
<dbReference type="PANTHER" id="PTHR43739:SF5">
    <property type="entry name" value="EXO-ALPHA-SIALIDASE"/>
    <property type="match status" value="1"/>
</dbReference>
<feature type="region of interest" description="Disordered" evidence="1">
    <location>
        <begin position="44"/>
        <end position="63"/>
    </location>
</feature>
<evidence type="ECO:0000313" key="3">
    <source>
        <dbReference type="Proteomes" id="UP000185860"/>
    </source>
</evidence>
<dbReference type="PANTHER" id="PTHR43739">
    <property type="entry name" value="XYLOGLUCANASE (EUROFUNG)"/>
    <property type="match status" value="1"/>
</dbReference>
<gene>
    <name evidence="2" type="ORF">NIES2119_17715</name>
</gene>
<evidence type="ECO:0000256" key="1">
    <source>
        <dbReference type="SAM" id="MobiDB-lite"/>
    </source>
</evidence>
<dbReference type="InterPro" id="IPR015943">
    <property type="entry name" value="WD40/YVTN_repeat-like_dom_sf"/>
</dbReference>
<dbReference type="Pfam" id="PF02012">
    <property type="entry name" value="BNR"/>
    <property type="match status" value="1"/>
</dbReference>
<dbReference type="CDD" id="cd15482">
    <property type="entry name" value="Sialidase_non-viral"/>
    <property type="match status" value="1"/>
</dbReference>
<dbReference type="STRING" id="454136.NIES2119_17715"/>
<proteinExistence type="predicted"/>
<dbReference type="Proteomes" id="UP000185860">
    <property type="component" value="Unassembled WGS sequence"/>
</dbReference>
<dbReference type="InterPro" id="IPR002860">
    <property type="entry name" value="BNR_rpt"/>
</dbReference>
<accession>A0A1U7IGJ3</accession>
<name>A0A1U7IGJ3_9CYAN</name>
<dbReference type="GO" id="GO:0010411">
    <property type="term" value="P:xyloglucan metabolic process"/>
    <property type="evidence" value="ECO:0007669"/>
    <property type="project" value="TreeGrafter"/>
</dbReference>
<dbReference type="RefSeq" id="WP_073594839.1">
    <property type="nucleotide sequence ID" value="NZ_MRCE01000017.1"/>
</dbReference>
<dbReference type="InterPro" id="IPR052025">
    <property type="entry name" value="Xyloglucanase_GH74"/>
</dbReference>
<evidence type="ECO:0000313" key="2">
    <source>
        <dbReference type="EMBL" id="OKH36158.1"/>
    </source>
</evidence>
<dbReference type="InterPro" id="IPR054817">
    <property type="entry name" value="Glycosyl_F510_1955-like"/>
</dbReference>
<evidence type="ECO:0008006" key="4">
    <source>
        <dbReference type="Google" id="ProtNLM"/>
    </source>
</evidence>
<organism evidence="2 3">
    <name type="scientific">[Phormidium ambiguum] IAM M-71</name>
    <dbReference type="NCBI Taxonomy" id="454136"/>
    <lineage>
        <taxon>Bacteria</taxon>
        <taxon>Bacillati</taxon>
        <taxon>Cyanobacteriota</taxon>
        <taxon>Cyanophyceae</taxon>
        <taxon>Oscillatoriophycideae</taxon>
        <taxon>Aerosakkonematales</taxon>
        <taxon>Aerosakkonemataceae</taxon>
        <taxon>Floridanema</taxon>
    </lineage>
</organism>
<dbReference type="EMBL" id="MRCE01000017">
    <property type="protein sequence ID" value="OKH36158.1"/>
    <property type="molecule type" value="Genomic_DNA"/>
</dbReference>
<dbReference type="OrthoDB" id="9757947at2"/>
<comment type="caution">
    <text evidence="2">The sequence shown here is derived from an EMBL/GenBank/DDBJ whole genome shotgun (WGS) entry which is preliminary data.</text>
</comment>
<protein>
    <recommendedName>
        <fullName evidence="4">Sortilin N-terminal domain-containing protein</fullName>
    </recommendedName>
</protein>
<dbReference type="NCBIfam" id="NF045728">
    <property type="entry name" value="glycosyl_F510_1955"/>
    <property type="match status" value="1"/>
</dbReference>
<dbReference type="AlphaFoldDB" id="A0A1U7IGJ3"/>
<dbReference type="SUPFAM" id="SSF110296">
    <property type="entry name" value="Oligoxyloglucan reducing end-specific cellobiohydrolase"/>
    <property type="match status" value="1"/>
</dbReference>